<dbReference type="InterPro" id="IPR001584">
    <property type="entry name" value="Integrase_cat-core"/>
</dbReference>
<dbReference type="PANTHER" id="PTHR37984:SF5">
    <property type="entry name" value="PROTEIN NYNRIN-LIKE"/>
    <property type="match status" value="1"/>
</dbReference>
<organism evidence="3 4">
    <name type="scientific">Dryococelus australis</name>
    <dbReference type="NCBI Taxonomy" id="614101"/>
    <lineage>
        <taxon>Eukaryota</taxon>
        <taxon>Metazoa</taxon>
        <taxon>Ecdysozoa</taxon>
        <taxon>Arthropoda</taxon>
        <taxon>Hexapoda</taxon>
        <taxon>Insecta</taxon>
        <taxon>Pterygota</taxon>
        <taxon>Neoptera</taxon>
        <taxon>Polyneoptera</taxon>
        <taxon>Phasmatodea</taxon>
        <taxon>Verophasmatodea</taxon>
        <taxon>Anareolatae</taxon>
        <taxon>Phasmatidae</taxon>
        <taxon>Eurycanthinae</taxon>
        <taxon>Dryococelus</taxon>
    </lineage>
</organism>
<protein>
    <recommendedName>
        <fullName evidence="2">Integrase catalytic domain-containing protein</fullName>
    </recommendedName>
</protein>
<evidence type="ECO:0000256" key="1">
    <source>
        <dbReference type="SAM" id="MobiDB-lite"/>
    </source>
</evidence>
<dbReference type="Gene3D" id="3.30.420.10">
    <property type="entry name" value="Ribonuclease H-like superfamily/Ribonuclease H"/>
    <property type="match status" value="1"/>
</dbReference>
<dbReference type="PROSITE" id="PS50994">
    <property type="entry name" value="INTEGRASE"/>
    <property type="match status" value="1"/>
</dbReference>
<evidence type="ECO:0000259" key="2">
    <source>
        <dbReference type="PROSITE" id="PS50994"/>
    </source>
</evidence>
<keyword evidence="4" id="KW-1185">Reference proteome</keyword>
<feature type="region of interest" description="Disordered" evidence="1">
    <location>
        <begin position="297"/>
        <end position="321"/>
    </location>
</feature>
<evidence type="ECO:0000313" key="3">
    <source>
        <dbReference type="EMBL" id="KAJ8869535.1"/>
    </source>
</evidence>
<gene>
    <name evidence="3" type="ORF">PR048_028526</name>
</gene>
<name>A0ABQ9GAT1_9NEOP</name>
<evidence type="ECO:0000313" key="4">
    <source>
        <dbReference type="Proteomes" id="UP001159363"/>
    </source>
</evidence>
<dbReference type="InterPro" id="IPR050951">
    <property type="entry name" value="Retrovirus_Pol_polyprotein"/>
</dbReference>
<proteinExistence type="predicted"/>
<sequence length="334" mass="38906">MKQLACWYLSRTVQPRHQIILGRNQNNWQRIHIDYTSTYQDHHFLVVVDAKSKLAEIVPCSSAPTPKSSIKILKYILSRNGFPEVMVSDKATIFTSEEFVQFCKESFRNYVQQDTQQLTALRNAINHVKPEYAYPSKSSGNPFSLPEYTLEQWESPAEQYLNQQIRIQLDATRPIKFHDSPATTHPARQFIEGEHVSARYYPNNKAQWKCGKVLRKLGKLHYLVELDNGFHFKRHIDQLRSIEIPLPARKTVHFDPQPKSTMSYDCQLNKPNPGDLTEIMDPEMVLPEAEQLDPIKQEGEVPVVDFQPPEQPAQRERPQQERWLPVYLGDYSLY</sequence>
<dbReference type="SUPFAM" id="SSF53098">
    <property type="entry name" value="Ribonuclease H-like"/>
    <property type="match status" value="1"/>
</dbReference>
<comment type="caution">
    <text evidence="3">The sequence shown here is derived from an EMBL/GenBank/DDBJ whole genome shotgun (WGS) entry which is preliminary data.</text>
</comment>
<accession>A0ABQ9GAT1</accession>
<dbReference type="Proteomes" id="UP001159363">
    <property type="component" value="Chromosome 12"/>
</dbReference>
<dbReference type="PANTHER" id="PTHR37984">
    <property type="entry name" value="PROTEIN CBG26694"/>
    <property type="match status" value="1"/>
</dbReference>
<reference evidence="3 4" key="1">
    <citation type="submission" date="2023-02" db="EMBL/GenBank/DDBJ databases">
        <title>LHISI_Scaffold_Assembly.</title>
        <authorList>
            <person name="Stuart O.P."/>
            <person name="Cleave R."/>
            <person name="Magrath M.J.L."/>
            <person name="Mikheyev A.S."/>
        </authorList>
    </citation>
    <scope>NUCLEOTIDE SEQUENCE [LARGE SCALE GENOMIC DNA]</scope>
    <source>
        <strain evidence="3">Daus_M_001</strain>
        <tissue evidence="3">Leg muscle</tissue>
    </source>
</reference>
<dbReference type="InterPro" id="IPR012337">
    <property type="entry name" value="RNaseH-like_sf"/>
</dbReference>
<feature type="domain" description="Integrase catalytic" evidence="2">
    <location>
        <begin position="11"/>
        <end position="182"/>
    </location>
</feature>
<dbReference type="InterPro" id="IPR036397">
    <property type="entry name" value="RNaseH_sf"/>
</dbReference>
<dbReference type="EMBL" id="JARBHB010000013">
    <property type="protein sequence ID" value="KAJ8869535.1"/>
    <property type="molecule type" value="Genomic_DNA"/>
</dbReference>